<dbReference type="InterPro" id="IPR029006">
    <property type="entry name" value="ADF-H/Gelsolin-like_dom_sf"/>
</dbReference>
<dbReference type="GO" id="GO:0005634">
    <property type="term" value="C:nucleus"/>
    <property type="evidence" value="ECO:0007669"/>
    <property type="project" value="UniProtKB-SubCell"/>
</dbReference>
<comment type="subcellular location">
    <subcellularLocation>
        <location evidence="2">Cytoplasm</location>
    </subcellularLocation>
    <subcellularLocation>
        <location evidence="1">Nucleus</location>
    </subcellularLocation>
</comment>
<dbReference type="CDD" id="cd11283">
    <property type="entry name" value="ADF_GMF-beta_like"/>
    <property type="match status" value="1"/>
</dbReference>
<dbReference type="SMART" id="SM00102">
    <property type="entry name" value="ADF"/>
    <property type="match status" value="1"/>
</dbReference>
<dbReference type="Proteomes" id="UP001608902">
    <property type="component" value="Unassembled WGS sequence"/>
</dbReference>
<dbReference type="PIRSF" id="PIRSF001788">
    <property type="entry name" value="GMF-beta"/>
    <property type="match status" value="1"/>
</dbReference>
<dbReference type="Pfam" id="PF00241">
    <property type="entry name" value="Cofilin_ADF"/>
    <property type="match status" value="1"/>
</dbReference>
<evidence type="ECO:0000256" key="3">
    <source>
        <dbReference type="ARBA" id="ARBA00010055"/>
    </source>
</evidence>
<dbReference type="SUPFAM" id="SSF55753">
    <property type="entry name" value="Actin depolymerizing proteins"/>
    <property type="match status" value="1"/>
</dbReference>
<keyword evidence="9" id="KW-1185">Reference proteome</keyword>
<evidence type="ECO:0000256" key="6">
    <source>
        <dbReference type="PIRNR" id="PIRNR001788"/>
    </source>
</evidence>
<dbReference type="PANTHER" id="PTHR11249">
    <property type="entry name" value="GLIAL FACTOR NATURATION FACTOR"/>
    <property type="match status" value="1"/>
</dbReference>
<dbReference type="GO" id="GO:0071944">
    <property type="term" value="C:cell periphery"/>
    <property type="evidence" value="ECO:0007669"/>
    <property type="project" value="UniProtKB-ARBA"/>
</dbReference>
<protein>
    <recommendedName>
        <fullName evidence="7">ADF-H domain-containing protein</fullName>
    </recommendedName>
</protein>
<keyword evidence="5" id="KW-0539">Nucleus</keyword>
<dbReference type="GO" id="GO:0005737">
    <property type="term" value="C:cytoplasm"/>
    <property type="evidence" value="ECO:0007669"/>
    <property type="project" value="UniProtKB-SubCell"/>
</dbReference>
<evidence type="ECO:0000259" key="7">
    <source>
        <dbReference type="PROSITE" id="PS51263"/>
    </source>
</evidence>
<keyword evidence="4" id="KW-0963">Cytoplasm</keyword>
<dbReference type="GO" id="GO:0071846">
    <property type="term" value="P:actin filament debranching"/>
    <property type="evidence" value="ECO:0007669"/>
    <property type="project" value="UniProtKB-ARBA"/>
</dbReference>
<comment type="caution">
    <text evidence="8">The sequence shown here is derived from an EMBL/GenBank/DDBJ whole genome shotgun (WGS) entry which is preliminary data.</text>
</comment>
<dbReference type="PANTHER" id="PTHR11249:SF2">
    <property type="entry name" value="GLIA MATURATION FACTOR"/>
    <property type="match status" value="1"/>
</dbReference>
<dbReference type="EMBL" id="JBGFUD010005759">
    <property type="protein sequence ID" value="MFH4980578.1"/>
    <property type="molecule type" value="Genomic_DNA"/>
</dbReference>
<organism evidence="8 9">
    <name type="scientific">Gnathostoma spinigerum</name>
    <dbReference type="NCBI Taxonomy" id="75299"/>
    <lineage>
        <taxon>Eukaryota</taxon>
        <taxon>Metazoa</taxon>
        <taxon>Ecdysozoa</taxon>
        <taxon>Nematoda</taxon>
        <taxon>Chromadorea</taxon>
        <taxon>Rhabditida</taxon>
        <taxon>Spirurina</taxon>
        <taxon>Gnathostomatomorpha</taxon>
        <taxon>Gnathostomatoidea</taxon>
        <taxon>Gnathostomatidae</taxon>
        <taxon>Gnathostoma</taxon>
    </lineage>
</organism>
<dbReference type="Gene3D" id="3.40.20.10">
    <property type="entry name" value="Severin"/>
    <property type="match status" value="1"/>
</dbReference>
<evidence type="ECO:0000313" key="9">
    <source>
        <dbReference type="Proteomes" id="UP001608902"/>
    </source>
</evidence>
<dbReference type="FunFam" id="3.40.20.10:FF:000026">
    <property type="entry name" value="Glia maturation factor"/>
    <property type="match status" value="1"/>
</dbReference>
<proteinExistence type="inferred from homology"/>
<name>A0ABD6EU57_9BILA</name>
<accession>A0ABD6EU57</accession>
<reference evidence="8 9" key="1">
    <citation type="submission" date="2024-08" db="EMBL/GenBank/DDBJ databases">
        <title>Gnathostoma spinigerum genome.</title>
        <authorList>
            <person name="Gonzalez-Bertolin B."/>
            <person name="Monzon S."/>
            <person name="Zaballos A."/>
            <person name="Jimenez P."/>
            <person name="Dekumyoy P."/>
            <person name="Varona S."/>
            <person name="Cuesta I."/>
            <person name="Sumanam S."/>
            <person name="Adisakwattana P."/>
            <person name="Gasser R.B."/>
            <person name="Hernandez-Gonzalez A."/>
            <person name="Young N.D."/>
            <person name="Perteguer M.J."/>
        </authorList>
    </citation>
    <scope>NUCLEOTIDE SEQUENCE [LARGE SCALE GENOMIC DNA]</scope>
    <source>
        <strain evidence="8">AL3</strain>
        <tissue evidence="8">Liver</tissue>
    </source>
</reference>
<feature type="domain" description="ADF-H" evidence="7">
    <location>
        <begin position="4"/>
        <end position="139"/>
    </location>
</feature>
<evidence type="ECO:0000256" key="5">
    <source>
        <dbReference type="ARBA" id="ARBA00023242"/>
    </source>
</evidence>
<sequence length="140" mass="16185">MSGTISICEITDEVKKELEKFRFSSSPTTNAIILKIDRDSHRLVLDGKYEDCEIEEIGRELPSQQPRFIIISYHLEHSDGRSSYPMCLIYYSPSGCSPEMQMLYAGSRNRLVEECELTKNLEIRDAEELTKETLSSNLRW</sequence>
<dbReference type="PROSITE" id="PS51263">
    <property type="entry name" value="ADF_H"/>
    <property type="match status" value="1"/>
</dbReference>
<evidence type="ECO:0000256" key="4">
    <source>
        <dbReference type="ARBA" id="ARBA00022490"/>
    </source>
</evidence>
<dbReference type="InterPro" id="IPR002108">
    <property type="entry name" value="ADF-H"/>
</dbReference>
<comment type="similarity">
    <text evidence="3 6">Belongs to the actin-binding proteins ADF family. GMF subfamily.</text>
</comment>
<evidence type="ECO:0000313" key="8">
    <source>
        <dbReference type="EMBL" id="MFH4980578.1"/>
    </source>
</evidence>
<gene>
    <name evidence="8" type="ORF">AB6A40_007287</name>
</gene>
<dbReference type="InterPro" id="IPR011171">
    <property type="entry name" value="GMF"/>
</dbReference>
<evidence type="ECO:0000256" key="2">
    <source>
        <dbReference type="ARBA" id="ARBA00004496"/>
    </source>
</evidence>
<dbReference type="AlphaFoldDB" id="A0ABD6EU57"/>
<evidence type="ECO:0000256" key="1">
    <source>
        <dbReference type="ARBA" id="ARBA00004123"/>
    </source>
</evidence>